<evidence type="ECO:0000313" key="2">
    <source>
        <dbReference type="Proteomes" id="UP000823775"/>
    </source>
</evidence>
<dbReference type="Proteomes" id="UP000823775">
    <property type="component" value="Unassembled WGS sequence"/>
</dbReference>
<accession>A0ABS8WPK4</accession>
<organism evidence="1 2">
    <name type="scientific">Datura stramonium</name>
    <name type="common">Jimsonweed</name>
    <name type="synonym">Common thornapple</name>
    <dbReference type="NCBI Taxonomy" id="4076"/>
    <lineage>
        <taxon>Eukaryota</taxon>
        <taxon>Viridiplantae</taxon>
        <taxon>Streptophyta</taxon>
        <taxon>Embryophyta</taxon>
        <taxon>Tracheophyta</taxon>
        <taxon>Spermatophyta</taxon>
        <taxon>Magnoliopsida</taxon>
        <taxon>eudicotyledons</taxon>
        <taxon>Gunneridae</taxon>
        <taxon>Pentapetalae</taxon>
        <taxon>asterids</taxon>
        <taxon>lamiids</taxon>
        <taxon>Solanales</taxon>
        <taxon>Solanaceae</taxon>
        <taxon>Solanoideae</taxon>
        <taxon>Datureae</taxon>
        <taxon>Datura</taxon>
    </lineage>
</organism>
<feature type="non-terminal residue" evidence="1">
    <location>
        <position position="1"/>
    </location>
</feature>
<dbReference type="EMBL" id="JACEIK010008553">
    <property type="protein sequence ID" value="MCE3051437.1"/>
    <property type="molecule type" value="Genomic_DNA"/>
</dbReference>
<gene>
    <name evidence="1" type="ORF">HAX54_049829</name>
</gene>
<sequence length="89" mass="9912">PTHNNNSWEELGRSYVESRRAWTEEGDLVSDNFSPRRAAPYGDLPACFVAPCEACPTHCRPLCTGGAPFSLGTCSFRVQFNNTFPFKPK</sequence>
<comment type="caution">
    <text evidence="1">The sequence shown here is derived from an EMBL/GenBank/DDBJ whole genome shotgun (WGS) entry which is preliminary data.</text>
</comment>
<proteinExistence type="predicted"/>
<keyword evidence="2" id="KW-1185">Reference proteome</keyword>
<reference evidence="1 2" key="1">
    <citation type="journal article" date="2021" name="BMC Genomics">
        <title>Datura genome reveals duplications of psychoactive alkaloid biosynthetic genes and high mutation rate following tissue culture.</title>
        <authorList>
            <person name="Rajewski A."/>
            <person name="Carter-House D."/>
            <person name="Stajich J."/>
            <person name="Litt A."/>
        </authorList>
    </citation>
    <scope>NUCLEOTIDE SEQUENCE [LARGE SCALE GENOMIC DNA]</scope>
    <source>
        <strain evidence="1">AR-01</strain>
    </source>
</reference>
<protein>
    <submittedName>
        <fullName evidence="1">Uncharacterized protein</fullName>
    </submittedName>
</protein>
<name>A0ABS8WPK4_DATST</name>
<evidence type="ECO:0000313" key="1">
    <source>
        <dbReference type="EMBL" id="MCE3051437.1"/>
    </source>
</evidence>